<evidence type="ECO:0000313" key="2">
    <source>
        <dbReference type="EMBL" id="KAK1590430.1"/>
    </source>
</evidence>
<organism evidence="2 3">
    <name type="scientific">Colletotrichum navitas</name>
    <dbReference type="NCBI Taxonomy" id="681940"/>
    <lineage>
        <taxon>Eukaryota</taxon>
        <taxon>Fungi</taxon>
        <taxon>Dikarya</taxon>
        <taxon>Ascomycota</taxon>
        <taxon>Pezizomycotina</taxon>
        <taxon>Sordariomycetes</taxon>
        <taxon>Hypocreomycetidae</taxon>
        <taxon>Glomerellales</taxon>
        <taxon>Glomerellaceae</taxon>
        <taxon>Colletotrichum</taxon>
        <taxon>Colletotrichum graminicola species complex</taxon>
    </lineage>
</organism>
<protein>
    <submittedName>
        <fullName evidence="2">Uncharacterized protein</fullName>
    </submittedName>
</protein>
<dbReference type="AlphaFoldDB" id="A0AAD8V338"/>
<accession>A0AAD8V338</accession>
<keyword evidence="3" id="KW-1185">Reference proteome</keyword>
<dbReference type="RefSeq" id="XP_060413918.1">
    <property type="nucleotide sequence ID" value="XM_060551585.1"/>
</dbReference>
<comment type="caution">
    <text evidence="2">The sequence shown here is derived from an EMBL/GenBank/DDBJ whole genome shotgun (WGS) entry which is preliminary data.</text>
</comment>
<sequence>MELADTAYGASLQPELNQQRKRNPHAVAERDGPGGGRGMAQGTTLASSRIHGSSWFLYASPLPHSHRPFLGAFVSCKGVEAQRHRPCNVLAAAANGFRFTLACLVFPLSSTARCHARLGRLARPRFLIQITYSSIACSLSFSVSTGICWVLKSVPPSPPS</sequence>
<dbReference type="Proteomes" id="UP001230504">
    <property type="component" value="Unassembled WGS sequence"/>
</dbReference>
<dbReference type="GeneID" id="85435825"/>
<evidence type="ECO:0000256" key="1">
    <source>
        <dbReference type="SAM" id="MobiDB-lite"/>
    </source>
</evidence>
<evidence type="ECO:0000313" key="3">
    <source>
        <dbReference type="Proteomes" id="UP001230504"/>
    </source>
</evidence>
<proteinExistence type="predicted"/>
<feature type="region of interest" description="Disordered" evidence="1">
    <location>
        <begin position="1"/>
        <end position="42"/>
    </location>
</feature>
<gene>
    <name evidence="2" type="ORF">LY79DRAFT_218175</name>
</gene>
<name>A0AAD8V338_9PEZI</name>
<dbReference type="EMBL" id="JAHLJV010000031">
    <property type="protein sequence ID" value="KAK1590430.1"/>
    <property type="molecule type" value="Genomic_DNA"/>
</dbReference>
<reference evidence="2" key="1">
    <citation type="submission" date="2021-06" db="EMBL/GenBank/DDBJ databases">
        <title>Comparative genomics, transcriptomics and evolutionary studies reveal genomic signatures of adaptation to plant cell wall in hemibiotrophic fungi.</title>
        <authorList>
            <consortium name="DOE Joint Genome Institute"/>
            <person name="Baroncelli R."/>
            <person name="Diaz J.F."/>
            <person name="Benocci T."/>
            <person name="Peng M."/>
            <person name="Battaglia E."/>
            <person name="Haridas S."/>
            <person name="Andreopoulos W."/>
            <person name="Labutti K."/>
            <person name="Pangilinan J."/>
            <person name="Floch G.L."/>
            <person name="Makela M.R."/>
            <person name="Henrissat B."/>
            <person name="Grigoriev I.V."/>
            <person name="Crouch J.A."/>
            <person name="De Vries R.P."/>
            <person name="Sukno S.A."/>
            <person name="Thon M.R."/>
        </authorList>
    </citation>
    <scope>NUCLEOTIDE SEQUENCE</scope>
    <source>
        <strain evidence="2">CBS 125086</strain>
    </source>
</reference>